<organism evidence="3 4">
    <name type="scientific">Caenorhabditis tropicalis</name>
    <dbReference type="NCBI Taxonomy" id="1561998"/>
    <lineage>
        <taxon>Eukaryota</taxon>
        <taxon>Metazoa</taxon>
        <taxon>Ecdysozoa</taxon>
        <taxon>Nematoda</taxon>
        <taxon>Chromadorea</taxon>
        <taxon>Rhabditida</taxon>
        <taxon>Rhabditina</taxon>
        <taxon>Rhabditomorpha</taxon>
        <taxon>Rhabditoidea</taxon>
        <taxon>Rhabditidae</taxon>
        <taxon>Peloderinae</taxon>
        <taxon>Caenorhabditis</taxon>
    </lineage>
</organism>
<proteinExistence type="predicted"/>
<keyword evidence="2" id="KW-0732">Signal</keyword>
<evidence type="ECO:0000256" key="2">
    <source>
        <dbReference type="SAM" id="SignalP"/>
    </source>
</evidence>
<reference evidence="4" key="1">
    <citation type="submission" date="2016-11" db="UniProtKB">
        <authorList>
            <consortium name="WormBaseParasite"/>
        </authorList>
    </citation>
    <scope>IDENTIFICATION</scope>
</reference>
<evidence type="ECO:0000256" key="1">
    <source>
        <dbReference type="SAM" id="MobiDB-lite"/>
    </source>
</evidence>
<feature type="chain" id="PRO_5009307569" evidence="2">
    <location>
        <begin position="24"/>
        <end position="259"/>
    </location>
</feature>
<evidence type="ECO:0000313" key="3">
    <source>
        <dbReference type="Proteomes" id="UP000095282"/>
    </source>
</evidence>
<evidence type="ECO:0000313" key="4">
    <source>
        <dbReference type="WBParaSite" id="Csp11.Scaffold623.g6306.t1"/>
    </source>
</evidence>
<dbReference type="AlphaFoldDB" id="A0A1I7TIM6"/>
<dbReference type="Proteomes" id="UP000095282">
    <property type="component" value="Unplaced"/>
</dbReference>
<protein>
    <submittedName>
        <fullName evidence="4">DUF3074 domain-containing protein</fullName>
    </submittedName>
</protein>
<accession>A0A1I7TIM6</accession>
<sequence>MAPWKNRIGISLTKFVLVEYATAALSDPPPLDAIHSYKIERRGESKTIGHMWKEHVEVNSLQYYILSPVESIDDPNLITPVITRAYFPYFCKTPPLLNSTWSIVVEVEEDLKTDFPCFTKEDGVKVGDVSNVSAVPLNNELGNWTVTVSQLEDLFISVQTEPQDLPYYGGAYFKKLDDRWNSIGYAYEVPVDKLTRMSVYVDTLCDWAGICEPPISTTKTPIPNKSKKNEEKNGKGADNGKTQNGYEIIFLLILIPLFF</sequence>
<feature type="region of interest" description="Disordered" evidence="1">
    <location>
        <begin position="218"/>
        <end position="239"/>
    </location>
</feature>
<feature type="signal peptide" evidence="2">
    <location>
        <begin position="1"/>
        <end position="23"/>
    </location>
</feature>
<keyword evidence="3" id="KW-1185">Reference proteome</keyword>
<dbReference type="WBParaSite" id="Csp11.Scaffold623.g6306.t1">
    <property type="protein sequence ID" value="Csp11.Scaffold623.g6306.t1"/>
    <property type="gene ID" value="Csp11.Scaffold623.g6306"/>
</dbReference>
<name>A0A1I7TIM6_9PELO</name>